<gene>
    <name evidence="2" type="ORF">SAMN05216586_102267</name>
</gene>
<evidence type="ECO:0000256" key="1">
    <source>
        <dbReference type="SAM" id="SignalP"/>
    </source>
</evidence>
<accession>A0AAQ1G5R2</accession>
<protein>
    <submittedName>
        <fullName evidence="2">Uncharacterized protein</fullName>
    </submittedName>
</protein>
<proteinExistence type="predicted"/>
<dbReference type="AlphaFoldDB" id="A0AAQ1G5R2"/>
<sequence length="39" mass="4499">MKYLIALTLSALFMTTLSAHAEDGSERLRQMHAKHLERQ</sequence>
<keyword evidence="3" id="KW-1185">Reference proteome</keyword>
<evidence type="ECO:0000313" key="3">
    <source>
        <dbReference type="Proteomes" id="UP000243518"/>
    </source>
</evidence>
<comment type="caution">
    <text evidence="2">The sequence shown here is derived from an EMBL/GenBank/DDBJ whole genome shotgun (WGS) entry which is preliminary data.</text>
</comment>
<organism evidence="2 3">
    <name type="scientific">Halopseudomonas aestusnigri</name>
    <dbReference type="NCBI Taxonomy" id="857252"/>
    <lineage>
        <taxon>Bacteria</taxon>
        <taxon>Pseudomonadati</taxon>
        <taxon>Pseudomonadota</taxon>
        <taxon>Gammaproteobacteria</taxon>
        <taxon>Pseudomonadales</taxon>
        <taxon>Pseudomonadaceae</taxon>
        <taxon>Halopseudomonas</taxon>
    </lineage>
</organism>
<evidence type="ECO:0000313" key="2">
    <source>
        <dbReference type="EMBL" id="SEF90964.1"/>
    </source>
</evidence>
<keyword evidence="1" id="KW-0732">Signal</keyword>
<dbReference type="EMBL" id="FNVE01000002">
    <property type="protein sequence ID" value="SEF90964.1"/>
    <property type="molecule type" value="Genomic_DNA"/>
</dbReference>
<name>A0AAQ1G5R2_9GAMM</name>
<feature type="chain" id="PRO_5042835118" evidence="1">
    <location>
        <begin position="22"/>
        <end position="39"/>
    </location>
</feature>
<dbReference type="Proteomes" id="UP000243518">
    <property type="component" value="Unassembled WGS sequence"/>
</dbReference>
<reference evidence="2 3" key="1">
    <citation type="submission" date="2016-10" db="EMBL/GenBank/DDBJ databases">
        <authorList>
            <person name="Varghese N."/>
            <person name="Submissions S."/>
        </authorList>
    </citation>
    <scope>NUCLEOTIDE SEQUENCE [LARGE SCALE GENOMIC DNA]</scope>
    <source>
        <strain evidence="2 3">CECT 8317</strain>
    </source>
</reference>
<feature type="signal peptide" evidence="1">
    <location>
        <begin position="1"/>
        <end position="21"/>
    </location>
</feature>